<dbReference type="RefSeq" id="WP_204815458.1">
    <property type="nucleotide sequence ID" value="NZ_JANHOF010000001.1"/>
</dbReference>
<evidence type="ECO:0000259" key="6">
    <source>
        <dbReference type="Pfam" id="PF12867"/>
    </source>
</evidence>
<evidence type="ECO:0000256" key="5">
    <source>
        <dbReference type="HAMAP-Rule" id="MF_01256"/>
    </source>
</evidence>
<evidence type="ECO:0000313" key="8">
    <source>
        <dbReference type="Proteomes" id="UP001589818"/>
    </source>
</evidence>
<evidence type="ECO:0000256" key="2">
    <source>
        <dbReference type="ARBA" id="ARBA00022723"/>
    </source>
</evidence>
<comment type="similarity">
    <text evidence="5">Belongs to the metal hydrolase YfiT family.</text>
</comment>
<dbReference type="Proteomes" id="UP001589818">
    <property type="component" value="Unassembled WGS sequence"/>
</dbReference>
<evidence type="ECO:0000256" key="4">
    <source>
        <dbReference type="ARBA" id="ARBA00022833"/>
    </source>
</evidence>
<comment type="cofactor">
    <cofactor evidence="5">
        <name>Zn(2+)</name>
        <dbReference type="ChEBI" id="CHEBI:29105"/>
    </cofactor>
    <text evidence="5">Binds 1 zinc ion per subunit.</text>
</comment>
<evidence type="ECO:0000313" key="7">
    <source>
        <dbReference type="EMBL" id="MFC0394303.1"/>
    </source>
</evidence>
<comment type="caution">
    <text evidence="7">The sequence shown here is derived from an EMBL/GenBank/DDBJ whole genome shotgun (WGS) entry which is preliminary data.</text>
</comment>
<comment type="subunit">
    <text evidence="5">Homodimer.</text>
</comment>
<dbReference type="GO" id="GO:0016740">
    <property type="term" value="F:transferase activity"/>
    <property type="evidence" value="ECO:0007669"/>
    <property type="project" value="UniProtKB-KW"/>
</dbReference>
<feature type="binding site" evidence="5">
    <location>
        <position position="157"/>
    </location>
    <ligand>
        <name>Zn(2+)</name>
        <dbReference type="ChEBI" id="CHEBI:29105"/>
    </ligand>
</feature>
<evidence type="ECO:0000256" key="3">
    <source>
        <dbReference type="ARBA" id="ARBA00022801"/>
    </source>
</evidence>
<dbReference type="HAMAP" id="MF_01256">
    <property type="entry name" value="YfiT_hydrol"/>
    <property type="match status" value="1"/>
</dbReference>
<gene>
    <name evidence="7" type="ORF">ACFFJ8_23430</name>
</gene>
<dbReference type="InterPro" id="IPR024775">
    <property type="entry name" value="DinB-like"/>
</dbReference>
<accession>A0ABV6JID8</accession>
<keyword evidence="8" id="KW-1185">Reference proteome</keyword>
<name>A0ABV6JID8_9BACL</name>
<keyword evidence="1 5" id="KW-0963">Cytoplasm</keyword>
<sequence>MDRYRYPIGQFEPVREPTSEQRNTWIEVISVMPANLRMTVSNLTMDQLLTPYRPGGWTVQQVVHHMADNDMNAYIRFKRALTEDDPVSSSYREDSWAQLSDYQNTPIETSIVLLEALHSRFAVLLRSLPPSDFNRTFTSPTHGRMSLDLAAQRFAWHNQHHIAQIESLKNRMGWN</sequence>
<dbReference type="Gene3D" id="1.20.120.450">
    <property type="entry name" value="dinb family like domain"/>
    <property type="match status" value="1"/>
</dbReference>
<organism evidence="7 8">
    <name type="scientific">Paenibacillus mendelii</name>
    <dbReference type="NCBI Taxonomy" id="206163"/>
    <lineage>
        <taxon>Bacteria</taxon>
        <taxon>Bacillati</taxon>
        <taxon>Bacillota</taxon>
        <taxon>Bacilli</taxon>
        <taxon>Bacillales</taxon>
        <taxon>Paenibacillaceae</taxon>
        <taxon>Paenibacillus</taxon>
    </lineage>
</organism>
<dbReference type="InterPro" id="IPR034660">
    <property type="entry name" value="DinB/YfiT-like"/>
</dbReference>
<comment type="subcellular location">
    <subcellularLocation>
        <location evidence="5">Cytoplasm</location>
    </subcellularLocation>
</comment>
<proteinExistence type="inferred from homology"/>
<keyword evidence="2 5" id="KW-0479">Metal-binding</keyword>
<keyword evidence="7" id="KW-0808">Transferase</keyword>
<dbReference type="EC" id="3.-.-.-" evidence="5"/>
<reference evidence="7 8" key="1">
    <citation type="submission" date="2024-09" db="EMBL/GenBank/DDBJ databases">
        <authorList>
            <person name="Sun Q."/>
            <person name="Mori K."/>
        </authorList>
    </citation>
    <scope>NUCLEOTIDE SEQUENCE [LARGE SCALE GENOMIC DNA]</scope>
    <source>
        <strain evidence="7 8">CCM 4839</strain>
    </source>
</reference>
<protein>
    <recommendedName>
        <fullName evidence="5">Putative metal-dependent hydrolase ACFFJ8_23430</fullName>
        <ecNumber evidence="5">3.-.-.-</ecNumber>
    </recommendedName>
</protein>
<keyword evidence="3 5" id="KW-0378">Hydrolase</keyword>
<dbReference type="EMBL" id="JBHLVF010000041">
    <property type="protein sequence ID" value="MFC0394303.1"/>
    <property type="molecule type" value="Genomic_DNA"/>
</dbReference>
<comment type="function">
    <text evidence="5">Possible metal-dependent hydrolase.</text>
</comment>
<dbReference type="Pfam" id="PF12867">
    <property type="entry name" value="DinB_2"/>
    <property type="match status" value="1"/>
</dbReference>
<dbReference type="NCBIfam" id="NF009807">
    <property type="entry name" value="PRK13291.1"/>
    <property type="match status" value="1"/>
</dbReference>
<dbReference type="SUPFAM" id="SSF109854">
    <property type="entry name" value="DinB/YfiT-like putative metalloenzymes"/>
    <property type="match status" value="1"/>
</dbReference>
<keyword evidence="4 5" id="KW-0862">Zinc</keyword>
<feature type="domain" description="DinB-like" evidence="6">
    <location>
        <begin position="32"/>
        <end position="165"/>
    </location>
</feature>
<feature type="binding site" evidence="5">
    <location>
        <position position="65"/>
    </location>
    <ligand>
        <name>Zn(2+)</name>
        <dbReference type="ChEBI" id="CHEBI:29105"/>
    </ligand>
</feature>
<evidence type="ECO:0000256" key="1">
    <source>
        <dbReference type="ARBA" id="ARBA00022490"/>
    </source>
</evidence>
<dbReference type="InterPro" id="IPR023774">
    <property type="entry name" value="Put_metal_dep_hydrolase_YfiT"/>
</dbReference>
<feature type="binding site" evidence="5">
    <location>
        <position position="161"/>
    </location>
    <ligand>
        <name>Zn(2+)</name>
        <dbReference type="ChEBI" id="CHEBI:29105"/>
    </ligand>
</feature>